<evidence type="ECO:0000256" key="9">
    <source>
        <dbReference type="ARBA" id="ARBA00023264"/>
    </source>
</evidence>
<comment type="catalytic activity">
    <reaction evidence="10 11">
        <text>a CDP-1,2-diacyl-sn-glycerol + sn-glycerol 3-phosphate = a 1,2-diacyl-sn-glycero-3-phospho-(1'-sn-glycero-3'-phosphate) + CMP + H(+)</text>
        <dbReference type="Rhea" id="RHEA:12593"/>
        <dbReference type="ChEBI" id="CHEBI:15378"/>
        <dbReference type="ChEBI" id="CHEBI:57597"/>
        <dbReference type="ChEBI" id="CHEBI:58332"/>
        <dbReference type="ChEBI" id="CHEBI:60110"/>
        <dbReference type="ChEBI" id="CHEBI:60377"/>
        <dbReference type="EC" id="2.7.8.5"/>
    </reaction>
</comment>
<evidence type="ECO:0000256" key="10">
    <source>
        <dbReference type="ARBA" id="ARBA00048586"/>
    </source>
</evidence>
<keyword evidence="5 11" id="KW-0808">Transferase</keyword>
<evidence type="ECO:0000256" key="5">
    <source>
        <dbReference type="ARBA" id="ARBA00022679"/>
    </source>
</evidence>
<evidence type="ECO:0000256" key="7">
    <source>
        <dbReference type="ARBA" id="ARBA00023098"/>
    </source>
</evidence>
<gene>
    <name evidence="14" type="primary">PGS1</name>
</gene>
<keyword evidence="11" id="KW-0547">Nucleotide-binding</keyword>
<evidence type="ECO:0000256" key="1">
    <source>
        <dbReference type="ARBA" id="ARBA00003537"/>
    </source>
</evidence>
<keyword evidence="13" id="KW-1185">Reference proteome</keyword>
<comment type="function">
    <text evidence="1 11">Functions in the biosynthesis of the anionic phospholipids phosphatidylglycerol and cardiolipin.</text>
</comment>
<evidence type="ECO:0000259" key="12">
    <source>
        <dbReference type="PROSITE" id="PS50035"/>
    </source>
</evidence>
<dbReference type="GO" id="GO:0032049">
    <property type="term" value="P:cardiolipin biosynthetic process"/>
    <property type="evidence" value="ECO:0007669"/>
    <property type="project" value="InterPro"/>
</dbReference>
<dbReference type="AlphaFoldDB" id="A0A9R1TWH4"/>
<dbReference type="InterPro" id="IPR001736">
    <property type="entry name" value="PLipase_D/transphosphatidylase"/>
</dbReference>
<comment type="subcellular location">
    <subcellularLocation>
        <location evidence="11">Mitochondrion</location>
    </subcellularLocation>
</comment>
<dbReference type="PROSITE" id="PS50035">
    <property type="entry name" value="PLD"/>
    <property type="match status" value="1"/>
</dbReference>
<dbReference type="CTD" id="9489"/>
<evidence type="ECO:0000256" key="2">
    <source>
        <dbReference type="ARBA" id="ARBA00005042"/>
    </source>
</evidence>
<feature type="domain" description="PLD phosphodiesterase" evidence="12">
    <location>
        <begin position="196"/>
        <end position="222"/>
    </location>
</feature>
<proteinExistence type="inferred from homology"/>
<keyword evidence="4 11" id="KW-0444">Lipid biosynthesis</keyword>
<keyword evidence="7 11" id="KW-0443">Lipid metabolism</keyword>
<comment type="similarity">
    <text evidence="3 11">Belongs to the CDP-alcohol phosphatidyltransferase class-II family.</text>
</comment>
<dbReference type="GO" id="GO:0005524">
    <property type="term" value="F:ATP binding"/>
    <property type="evidence" value="ECO:0007669"/>
    <property type="project" value="UniProtKB-KW"/>
</dbReference>
<reference evidence="14" key="1">
    <citation type="submission" date="2025-08" db="UniProtKB">
        <authorList>
            <consortium name="RefSeq"/>
        </authorList>
    </citation>
    <scope>IDENTIFICATION</scope>
    <source>
        <strain evidence="14">USDA-PBARC FA_bdor</strain>
        <tissue evidence="14">Whole organism</tissue>
    </source>
</reference>
<keyword evidence="6" id="KW-0677">Repeat</keyword>
<keyword evidence="8 11" id="KW-0594">Phospholipid biosynthesis</keyword>
<dbReference type="PANTHER" id="PTHR12586:SF1">
    <property type="entry name" value="CDP-DIACYLGLYCEROL--GLYCEROL-3-PHOSPHATE 3-PHOSPHATIDYLTRANSFERASE, MITOCHONDRIAL"/>
    <property type="match status" value="1"/>
</dbReference>
<keyword evidence="9 11" id="KW-1208">Phospholipid metabolism</keyword>
<dbReference type="KEGG" id="fas:105263773"/>
<dbReference type="GO" id="GO:0008444">
    <property type="term" value="F:CDP-diacylglycerol-glycerol-3-phosphate 3-phosphatidyltransferase activity"/>
    <property type="evidence" value="ECO:0007669"/>
    <property type="project" value="UniProtKB-EC"/>
</dbReference>
<dbReference type="Gene3D" id="3.30.870.10">
    <property type="entry name" value="Endonuclease Chain A"/>
    <property type="match status" value="2"/>
</dbReference>
<dbReference type="InterPro" id="IPR016270">
    <property type="entry name" value="PGS1"/>
</dbReference>
<accession>A0A9R1TWH4</accession>
<evidence type="ECO:0000256" key="6">
    <source>
        <dbReference type="ARBA" id="ARBA00022737"/>
    </source>
</evidence>
<dbReference type="SUPFAM" id="SSF56024">
    <property type="entry name" value="Phospholipase D/nuclease"/>
    <property type="match status" value="1"/>
</dbReference>
<dbReference type="OrthoDB" id="10250191at2759"/>
<evidence type="ECO:0000313" key="14">
    <source>
        <dbReference type="RefSeq" id="XP_011298497.1"/>
    </source>
</evidence>
<dbReference type="Proteomes" id="UP000694866">
    <property type="component" value="Unplaced"/>
</dbReference>
<dbReference type="CDD" id="cd09137">
    <property type="entry name" value="PLDc_PGS1_euk_2"/>
    <property type="match status" value="1"/>
</dbReference>
<evidence type="ECO:0000256" key="4">
    <source>
        <dbReference type="ARBA" id="ARBA00022516"/>
    </source>
</evidence>
<dbReference type="PIRSF" id="PIRSF000850">
    <property type="entry name" value="Phospholipase_D_PSS"/>
    <property type="match status" value="1"/>
</dbReference>
<name>A0A9R1TWH4_9HYME</name>
<organism evidence="13 14">
    <name type="scientific">Fopius arisanus</name>
    <dbReference type="NCBI Taxonomy" id="64838"/>
    <lineage>
        <taxon>Eukaryota</taxon>
        <taxon>Metazoa</taxon>
        <taxon>Ecdysozoa</taxon>
        <taxon>Arthropoda</taxon>
        <taxon>Hexapoda</taxon>
        <taxon>Insecta</taxon>
        <taxon>Pterygota</taxon>
        <taxon>Neoptera</taxon>
        <taxon>Endopterygota</taxon>
        <taxon>Hymenoptera</taxon>
        <taxon>Apocrita</taxon>
        <taxon>Ichneumonoidea</taxon>
        <taxon>Braconidae</taxon>
        <taxon>Opiinae</taxon>
        <taxon>Fopius</taxon>
    </lineage>
</organism>
<evidence type="ECO:0000256" key="3">
    <source>
        <dbReference type="ARBA" id="ARBA00010682"/>
    </source>
</evidence>
<evidence type="ECO:0000256" key="11">
    <source>
        <dbReference type="RuleBase" id="RU365024"/>
    </source>
</evidence>
<comment type="pathway">
    <text evidence="2 11">Phospholipid metabolism; phosphatidylglycerol biosynthesis; phosphatidylglycerol from CDP-diacylglycerol: step 1/2.</text>
</comment>
<dbReference type="GO" id="GO:0005739">
    <property type="term" value="C:mitochondrion"/>
    <property type="evidence" value="ECO:0007669"/>
    <property type="project" value="UniProtKB-SubCell"/>
</dbReference>
<dbReference type="CDD" id="cd09135">
    <property type="entry name" value="PLDc_PGS1_euk_1"/>
    <property type="match status" value="1"/>
</dbReference>
<keyword evidence="11" id="KW-0496">Mitochondrion</keyword>
<evidence type="ECO:0000256" key="8">
    <source>
        <dbReference type="ARBA" id="ARBA00023209"/>
    </source>
</evidence>
<sequence>MWSPIVCILNRGTSFRSRQGLCSLTQIIEIDSRFYSFNSRSHIQELPGEQPDKLKGAKWKIMENFDWLREVAPAFPVDGDKVTIIHEPSVFYTTLVERCKNAERRISLASLYLGAQQLEEDLVKSIRTSIDATNGNIKINILLDYMRGSRGKINSRKMLLPLLDGTTSENCNLFFYHTPQLRGISKAIIPQRYNELIGLQHMKIYICDDSLIISGANLSNDYFTNRQDRYFLIEDCKELCDFYDELIQRVSAFSFRLTPGDIMSYSSESLHHPLRGSVRTFKETVREKIQSLSLKAMGEFNSLKPVDSDTWIFPLIQMGTFNIHQDSEVTLNLLKTAPPGSLLRIATSYLNLTSEYREALIRHCEGTCELLTAHPSANGFFGAKGVAGGIPAAYTLIEKSFFKEVERRGLDHRIKLREYIRPGWTYHAKGLWYTLPSHKRPCFTLIGSSNFGYRSVKRDLECQIGLVTRNEGLQEALEYEHNRLFKKSEPVTTQTFNQRDRIPPTWVCAVATLFRYWF</sequence>
<dbReference type="RefSeq" id="XP_011298497.1">
    <property type="nucleotide sequence ID" value="XM_011300195.1"/>
</dbReference>
<protein>
    <recommendedName>
        <fullName evidence="11">CDP-diacylglycerol--glycerol-3-phosphate 3-phosphatidyltransferase</fullName>
        <ecNumber evidence="11">2.7.8.5</ecNumber>
    </recommendedName>
</protein>
<dbReference type="GeneID" id="105263773"/>
<dbReference type="PANTHER" id="PTHR12586">
    <property type="entry name" value="CDP-DIACYLGLYCEROL--SERINE O-PHOSPHATIDYLTRANSFERASE"/>
    <property type="match status" value="1"/>
</dbReference>
<keyword evidence="11" id="KW-0067">ATP-binding</keyword>
<evidence type="ECO:0000313" key="13">
    <source>
        <dbReference type="Proteomes" id="UP000694866"/>
    </source>
</evidence>
<dbReference type="EC" id="2.7.8.5" evidence="11"/>